<reference evidence="2" key="1">
    <citation type="submission" date="2022-11" db="EMBL/GenBank/DDBJ databases">
        <title>Complete genome sequence of Erwinia phage pEa_SNUABM_57.</title>
        <authorList>
            <person name="Kim S.G."/>
            <person name="Jo S.J."/>
            <person name="Lee S.B."/>
            <person name="Kwon J."/>
            <person name="Park S.C."/>
        </authorList>
    </citation>
    <scope>NUCLEOTIDE SEQUENCE</scope>
</reference>
<proteinExistence type="predicted"/>
<evidence type="ECO:0000313" key="2">
    <source>
        <dbReference type="EMBL" id="WAK44900.1"/>
    </source>
</evidence>
<dbReference type="EMBL" id="OP764599">
    <property type="protein sequence ID" value="WAK44900.1"/>
    <property type="molecule type" value="Genomic_DNA"/>
</dbReference>
<evidence type="ECO:0000256" key="1">
    <source>
        <dbReference type="SAM" id="Coils"/>
    </source>
</evidence>
<name>A0A9E9C046_9CAUD</name>
<feature type="coiled-coil region" evidence="1">
    <location>
        <begin position="227"/>
        <end position="277"/>
    </location>
</feature>
<evidence type="ECO:0008006" key="4">
    <source>
        <dbReference type="Google" id="ProtNLM"/>
    </source>
</evidence>
<sequence>MNTFGTRIHTALDVIKNLPIEALDERQPRLVSLIADIVNHETSDGDDTEHHSGCESQDYWNTLMIYTRDVGFKFLGAGHFSAAFEHELLPGKVIKVGFKKEDSGAAYAAWCRMNQGRVGVPTIHAIARHAGCYTVVLDKLTPYEYLGADSEQLDRYYNLATATLHGRDEGIWDDFSMDLKQTVWDIREFFVDIASFDLHSGNVMVNSKGELVITDPVSWTREDKISRDKFQIDADELIEEIKAAAEREEEQRRINAKALAEARMAQKQDLRDEHNARQIMGRTHWRDVWLAHDVMPLRAIEQAKARQFHNDMQWRVAAGLPLHCDLELDKQLQG</sequence>
<organism evidence="2 3">
    <name type="scientific">Erwinia phage pEa_SNUABM_57</name>
    <dbReference type="NCBI Taxonomy" id="2996118"/>
    <lineage>
        <taxon>Viruses</taxon>
        <taxon>Duplodnaviria</taxon>
        <taxon>Heunggongvirae</taxon>
        <taxon>Uroviricota</taxon>
        <taxon>Caudoviricetes</taxon>
        <taxon>Autographivirales</taxon>
        <taxon>Autotranscriptaviridae</taxon>
        <taxon>Studiervirinae</taxon>
        <taxon>Berlinvirus</taxon>
        <taxon>Berlinvirus pEaSNUABM57</taxon>
    </lineage>
</organism>
<keyword evidence="3" id="KW-1185">Reference proteome</keyword>
<dbReference type="Proteomes" id="UP001163956">
    <property type="component" value="Segment"/>
</dbReference>
<keyword evidence="1" id="KW-0175">Coiled coil</keyword>
<evidence type="ECO:0000313" key="3">
    <source>
        <dbReference type="Proteomes" id="UP001163956"/>
    </source>
</evidence>
<gene>
    <name evidence="2" type="ORF">pEaSNUABM57_00018</name>
</gene>
<accession>A0A9E9C046</accession>
<protein>
    <recommendedName>
        <fullName evidence="4">Protein kinase</fullName>
    </recommendedName>
</protein>